<accession>A0A1X3FR55</accession>
<evidence type="ECO:0000313" key="1">
    <source>
        <dbReference type="EMBL" id="OSJ06363.1"/>
    </source>
</evidence>
<dbReference type="EMBL" id="NAFI01000179">
    <property type="protein sequence ID" value="OSJ06363.1"/>
    <property type="molecule type" value="Genomic_DNA"/>
</dbReference>
<dbReference type="OrthoDB" id="8241628at2"/>
<dbReference type="RefSeq" id="WP_085353134.1">
    <property type="nucleotide sequence ID" value="NZ_NAEX01000188.1"/>
</dbReference>
<gene>
    <name evidence="1" type="ORF">BSZ18_22320</name>
</gene>
<sequence length="68" mass="7657">MITYKQYHIQQVEHGPKRWVARITRTDGQNIRTIMPATELPYLETKPTASAEEAEALAKEGIDFGGVV</sequence>
<reference evidence="1 2" key="1">
    <citation type="submission" date="2017-03" db="EMBL/GenBank/DDBJ databases">
        <title>Whole genome sequences of fourteen strains of Bradyrhizobium canariense and one strain of Bradyrhizobium japonicum isolated from Lupinus (Papilionoideae: Genisteae) species in Algeria.</title>
        <authorList>
            <person name="Crovadore J."/>
            <person name="Chekireb D."/>
            <person name="Brachmann A."/>
            <person name="Chablais R."/>
            <person name="Cochard B."/>
            <person name="Lefort F."/>
        </authorList>
    </citation>
    <scope>NUCLEOTIDE SEQUENCE [LARGE SCALE GENOMIC DNA]</scope>
    <source>
        <strain evidence="1 2">UBMA195</strain>
    </source>
</reference>
<comment type="caution">
    <text evidence="1">The sequence shown here is derived from an EMBL/GenBank/DDBJ whole genome shotgun (WGS) entry which is preliminary data.</text>
</comment>
<organism evidence="1 2">
    <name type="scientific">Bradyrhizobium canariense</name>
    <dbReference type="NCBI Taxonomy" id="255045"/>
    <lineage>
        <taxon>Bacteria</taxon>
        <taxon>Pseudomonadati</taxon>
        <taxon>Pseudomonadota</taxon>
        <taxon>Alphaproteobacteria</taxon>
        <taxon>Hyphomicrobiales</taxon>
        <taxon>Nitrobacteraceae</taxon>
        <taxon>Bradyrhizobium</taxon>
    </lineage>
</organism>
<dbReference type="Proteomes" id="UP000193553">
    <property type="component" value="Unassembled WGS sequence"/>
</dbReference>
<dbReference type="AlphaFoldDB" id="A0A1X3FR55"/>
<evidence type="ECO:0000313" key="2">
    <source>
        <dbReference type="Proteomes" id="UP000193553"/>
    </source>
</evidence>
<proteinExistence type="predicted"/>
<name>A0A1X3FR55_9BRAD</name>
<protein>
    <submittedName>
        <fullName evidence="1">Uncharacterized protein</fullName>
    </submittedName>
</protein>